<proteinExistence type="predicted"/>
<organism evidence="2 3">
    <name type="scientific">Aulographum hederae CBS 113979</name>
    <dbReference type="NCBI Taxonomy" id="1176131"/>
    <lineage>
        <taxon>Eukaryota</taxon>
        <taxon>Fungi</taxon>
        <taxon>Dikarya</taxon>
        <taxon>Ascomycota</taxon>
        <taxon>Pezizomycotina</taxon>
        <taxon>Dothideomycetes</taxon>
        <taxon>Pleosporomycetidae</taxon>
        <taxon>Aulographales</taxon>
        <taxon>Aulographaceae</taxon>
    </lineage>
</organism>
<feature type="region of interest" description="Disordered" evidence="1">
    <location>
        <begin position="106"/>
        <end position="130"/>
    </location>
</feature>
<dbReference type="AlphaFoldDB" id="A0A6G1GZ62"/>
<dbReference type="EMBL" id="ML977159">
    <property type="protein sequence ID" value="KAF1986060.1"/>
    <property type="molecule type" value="Genomic_DNA"/>
</dbReference>
<accession>A0A6G1GZ62</accession>
<evidence type="ECO:0000313" key="3">
    <source>
        <dbReference type="Proteomes" id="UP000800041"/>
    </source>
</evidence>
<evidence type="ECO:0000256" key="1">
    <source>
        <dbReference type="SAM" id="MobiDB-lite"/>
    </source>
</evidence>
<evidence type="ECO:0000313" key="2">
    <source>
        <dbReference type="EMBL" id="KAF1986060.1"/>
    </source>
</evidence>
<reference evidence="2" key="1">
    <citation type="journal article" date="2020" name="Stud. Mycol.">
        <title>101 Dothideomycetes genomes: a test case for predicting lifestyles and emergence of pathogens.</title>
        <authorList>
            <person name="Haridas S."/>
            <person name="Albert R."/>
            <person name="Binder M."/>
            <person name="Bloem J."/>
            <person name="Labutti K."/>
            <person name="Salamov A."/>
            <person name="Andreopoulos B."/>
            <person name="Baker S."/>
            <person name="Barry K."/>
            <person name="Bills G."/>
            <person name="Bluhm B."/>
            <person name="Cannon C."/>
            <person name="Castanera R."/>
            <person name="Culley D."/>
            <person name="Daum C."/>
            <person name="Ezra D."/>
            <person name="Gonzalez J."/>
            <person name="Henrissat B."/>
            <person name="Kuo A."/>
            <person name="Liang C."/>
            <person name="Lipzen A."/>
            <person name="Lutzoni F."/>
            <person name="Magnuson J."/>
            <person name="Mondo S."/>
            <person name="Nolan M."/>
            <person name="Ohm R."/>
            <person name="Pangilinan J."/>
            <person name="Park H.-J."/>
            <person name="Ramirez L."/>
            <person name="Alfaro M."/>
            <person name="Sun H."/>
            <person name="Tritt A."/>
            <person name="Yoshinaga Y."/>
            <person name="Zwiers L.-H."/>
            <person name="Turgeon B."/>
            <person name="Goodwin S."/>
            <person name="Spatafora J."/>
            <person name="Crous P."/>
            <person name="Grigoriev I."/>
        </authorList>
    </citation>
    <scope>NUCLEOTIDE SEQUENCE</scope>
    <source>
        <strain evidence="2">CBS 113979</strain>
    </source>
</reference>
<feature type="compositionally biased region" description="Basic and acidic residues" evidence="1">
    <location>
        <begin position="115"/>
        <end position="130"/>
    </location>
</feature>
<dbReference type="Proteomes" id="UP000800041">
    <property type="component" value="Unassembled WGS sequence"/>
</dbReference>
<gene>
    <name evidence="2" type="ORF">K402DRAFT_98399</name>
</gene>
<sequence>MCLPCSLLSVCFSLYGGLYTDRRQHGLMIINGTFHAPPPQRLHLIGVLGLDLFLSQRLFLPIRMTHQGTYFVIHAPLPRSNTSFPHLNHLLIQKPPLIGLTPLVHDSPSSPAQSVKKDSNARRGLQDLENPRHPFLQANY</sequence>
<keyword evidence="3" id="KW-1185">Reference proteome</keyword>
<name>A0A6G1GZ62_9PEZI</name>
<protein>
    <submittedName>
        <fullName evidence="2">Uncharacterized protein</fullName>
    </submittedName>
</protein>